<dbReference type="EMBL" id="CP000230">
    <property type="protein sequence ID" value="ABC23721.1"/>
    <property type="molecule type" value="Genomic_DNA"/>
</dbReference>
<dbReference type="SUPFAM" id="SSF53448">
    <property type="entry name" value="Nucleotide-diphospho-sugar transferases"/>
    <property type="match status" value="1"/>
</dbReference>
<dbReference type="InterPro" id="IPR001173">
    <property type="entry name" value="Glyco_trans_2-like"/>
</dbReference>
<reference evidence="2 3" key="1">
    <citation type="journal article" date="2011" name="Stand. Genomic Sci.">
        <title>Complete genome sequence of Rhodospirillum rubrum type strain (S1).</title>
        <authorList>
            <person name="Munk A.C."/>
            <person name="Copeland A."/>
            <person name="Lucas S."/>
            <person name="Lapidus A."/>
            <person name="Del Rio T.G."/>
            <person name="Barry K."/>
            <person name="Detter J.C."/>
            <person name="Hammon N."/>
            <person name="Israni S."/>
            <person name="Pitluck S."/>
            <person name="Brettin T."/>
            <person name="Bruce D."/>
            <person name="Han C."/>
            <person name="Tapia R."/>
            <person name="Gilna P."/>
            <person name="Schmutz J."/>
            <person name="Larimer F."/>
            <person name="Land M."/>
            <person name="Kyrpides N.C."/>
            <person name="Mavromatis K."/>
            <person name="Richardson P."/>
            <person name="Rohde M."/>
            <person name="Goker M."/>
            <person name="Klenk H.P."/>
            <person name="Zhang Y."/>
            <person name="Roberts G.P."/>
            <person name="Reslewic S."/>
            <person name="Schwartz D.C."/>
        </authorList>
    </citation>
    <scope>NUCLEOTIDE SEQUENCE [LARGE SCALE GENOMIC DNA]</scope>
    <source>
        <strain evidence="3">ATCC 11170 / ATH 1.1.1 / DSM 467 / LMG 4362 / NCIMB 8255 / S1</strain>
    </source>
</reference>
<dbReference type="AlphaFoldDB" id="Q2RQ74"/>
<name>Q2RQ74_RHORT</name>
<dbReference type="Gene3D" id="3.90.550.10">
    <property type="entry name" value="Spore Coat Polysaccharide Biosynthesis Protein SpsA, Chain A"/>
    <property type="match status" value="1"/>
</dbReference>
<dbReference type="Proteomes" id="UP000001929">
    <property type="component" value="Chromosome"/>
</dbReference>
<proteinExistence type="predicted"/>
<evidence type="ECO:0000313" key="2">
    <source>
        <dbReference type="EMBL" id="ABC23721.1"/>
    </source>
</evidence>
<keyword evidence="2" id="KW-0808">Transferase</keyword>
<organism evidence="2 3">
    <name type="scientific">Rhodospirillum rubrum (strain ATCC 11170 / ATH 1.1.1 / DSM 467 / LMG 4362 / NCIMB 8255 / S1)</name>
    <dbReference type="NCBI Taxonomy" id="269796"/>
    <lineage>
        <taxon>Bacteria</taxon>
        <taxon>Pseudomonadati</taxon>
        <taxon>Pseudomonadota</taxon>
        <taxon>Alphaproteobacteria</taxon>
        <taxon>Rhodospirillales</taxon>
        <taxon>Rhodospirillaceae</taxon>
        <taxon>Rhodospirillum</taxon>
    </lineage>
</organism>
<dbReference type="CAZy" id="GT2">
    <property type="family name" value="Glycosyltransferase Family 2"/>
</dbReference>
<dbReference type="HOGENOM" id="CLU_051818_0_0_5"/>
<dbReference type="SMR" id="Q2RQ74"/>
<evidence type="ECO:0000259" key="1">
    <source>
        <dbReference type="Pfam" id="PF00535"/>
    </source>
</evidence>
<dbReference type="PATRIC" id="fig|269796.9.peg.3032"/>
<dbReference type="eggNOG" id="COG1216">
    <property type="taxonomic scope" value="Bacteria"/>
</dbReference>
<dbReference type="CDD" id="cd00761">
    <property type="entry name" value="Glyco_tranf_GTA_type"/>
    <property type="match status" value="1"/>
</dbReference>
<feature type="domain" description="Glycosyltransferase 2-like" evidence="1">
    <location>
        <begin position="10"/>
        <end position="157"/>
    </location>
</feature>
<dbReference type="GO" id="GO:0016758">
    <property type="term" value="F:hexosyltransferase activity"/>
    <property type="evidence" value="ECO:0007669"/>
    <property type="project" value="UniProtKB-ARBA"/>
</dbReference>
<gene>
    <name evidence="2" type="ordered locus">Rru_A2924</name>
</gene>
<dbReference type="EnsemblBacteria" id="ABC23721">
    <property type="protein sequence ID" value="ABC23721"/>
    <property type="gene ID" value="Rru_A2924"/>
</dbReference>
<dbReference type="PANTHER" id="PTHR22916">
    <property type="entry name" value="GLYCOSYLTRANSFERASE"/>
    <property type="match status" value="1"/>
</dbReference>
<dbReference type="Pfam" id="PF00535">
    <property type="entry name" value="Glycos_transf_2"/>
    <property type="match status" value="1"/>
</dbReference>
<dbReference type="STRING" id="269796.Rru_A2924"/>
<protein>
    <submittedName>
        <fullName evidence="2">Glycosyl transferase, family 2</fullName>
    </submittedName>
</protein>
<evidence type="ECO:0000313" key="3">
    <source>
        <dbReference type="Proteomes" id="UP000001929"/>
    </source>
</evidence>
<dbReference type="PANTHER" id="PTHR22916:SF3">
    <property type="entry name" value="UDP-GLCNAC:BETAGAL BETA-1,3-N-ACETYLGLUCOSAMINYLTRANSFERASE-LIKE PROTEIN 1"/>
    <property type="match status" value="1"/>
</dbReference>
<dbReference type="KEGG" id="rru:Rru_A2924"/>
<keyword evidence="3" id="KW-1185">Reference proteome</keyword>
<dbReference type="RefSeq" id="WP_011390674.1">
    <property type="nucleotide sequence ID" value="NC_007643.1"/>
</dbReference>
<dbReference type="InterPro" id="IPR029044">
    <property type="entry name" value="Nucleotide-diphossugar_trans"/>
</dbReference>
<accession>Q2RQ74</accession>
<sequence>MDDASPTLASVIIPAFNAEAVLEQAVDSVRASIAHCAAHLAAAPAGAFEIILVDDASTDATLALARRLAAEDPRITVIARRRNGGAGPARNAGARAAKGEILFYLDADDGFLPPHVLACLQELLRHPEAGLVKTGIAVDFPLTEEWRQALIVSVVFNTALWKRCHEAIGGFMEDPELCVLRCEDVFYCDLLMRAFPARGIEAQTVRHTLRPGGAFDGQRAKFSAPPGEGPESLTPAQSAVLPLIRARHAERLARLGLEDAEA</sequence>